<dbReference type="RefSeq" id="WP_169364251.1">
    <property type="nucleotide sequence ID" value="NZ_JAAVJL010000001.1"/>
</dbReference>
<accession>A0ABX1LTI3</accession>
<sequence length="119" mass="14084">MAEYYLFFLVEHERIMPYLSSICSKLHKSSDILKYLPDKLYFSPGKNSRGRYMMSKPFVTPDPQGFAQEFSHKLFELAETDEKVKEILGFQVTGIELQQQYSMNTWNISFPDFPDFTFR</sequence>
<evidence type="ECO:0000313" key="1">
    <source>
        <dbReference type="EMBL" id="NMF59478.1"/>
    </source>
</evidence>
<proteinExistence type="predicted"/>
<comment type="caution">
    <text evidence="1">The sequence shown here is derived from an EMBL/GenBank/DDBJ whole genome shotgun (WGS) entry which is preliminary data.</text>
</comment>
<name>A0ABX1LTI3_9CYAN</name>
<protein>
    <submittedName>
        <fullName evidence="1">Uncharacterized protein</fullName>
    </submittedName>
</protein>
<reference evidence="1 2" key="1">
    <citation type="submission" date="2020-03" db="EMBL/GenBank/DDBJ databases">
        <title>Draft Genome Sequence of 2-Methylisoborneol Producing Pseudanabaena yagii Strain GIHE-NHR1 Isolated from North Han River in South Korea.</title>
        <authorList>
            <person name="Jeong J."/>
        </authorList>
    </citation>
    <scope>NUCLEOTIDE SEQUENCE [LARGE SCALE GENOMIC DNA]</scope>
    <source>
        <strain evidence="1 2">GIHE-NHR1</strain>
    </source>
</reference>
<keyword evidence="2" id="KW-1185">Reference proteome</keyword>
<evidence type="ECO:0000313" key="2">
    <source>
        <dbReference type="Proteomes" id="UP000738376"/>
    </source>
</evidence>
<dbReference type="Proteomes" id="UP000738376">
    <property type="component" value="Unassembled WGS sequence"/>
</dbReference>
<organism evidence="1 2">
    <name type="scientific">Pseudanabaena yagii GIHE-NHR1</name>
    <dbReference type="NCBI Taxonomy" id="2722753"/>
    <lineage>
        <taxon>Bacteria</taxon>
        <taxon>Bacillati</taxon>
        <taxon>Cyanobacteriota</taxon>
        <taxon>Cyanophyceae</taxon>
        <taxon>Pseudanabaenales</taxon>
        <taxon>Pseudanabaenaceae</taxon>
        <taxon>Pseudanabaena</taxon>
        <taxon>Pseudanabaena yagii</taxon>
    </lineage>
</organism>
<gene>
    <name evidence="1" type="ORF">HC246_16000</name>
</gene>
<dbReference type="EMBL" id="JAAVJL010000001">
    <property type="protein sequence ID" value="NMF59478.1"/>
    <property type="molecule type" value="Genomic_DNA"/>
</dbReference>